<feature type="compositionally biased region" description="Basic and acidic residues" evidence="1">
    <location>
        <begin position="1"/>
        <end position="14"/>
    </location>
</feature>
<dbReference type="PANTHER" id="PTHR28096">
    <property type="entry name" value="PROTEIN FAF1"/>
    <property type="match status" value="1"/>
</dbReference>
<dbReference type="OrthoDB" id="5556956at2759"/>
<protein>
    <submittedName>
        <fullName evidence="2">Uncharacterized protein</fullName>
    </submittedName>
</protein>
<feature type="compositionally biased region" description="Basic residues" evidence="1">
    <location>
        <begin position="189"/>
        <end position="204"/>
    </location>
</feature>
<proteinExistence type="predicted"/>
<sequence length="204" mass="22435">MVRDPSSKIEHINKEPQGSAPTKDEDVDEDEADQRANDRKLSELLSTTLFAPGGTSTEGKKRKLTSTTNETLARIMELSSADTIQGPSLGVGWGEKKLKATELGKMPARIRQGLRRAAGERRDREIETQKELGLWNPKIHKQTVMTRGSETERGSRATQPKQRQRGIGSGVGKFRGGVLHLSDSDIRRIRGSHRGGSRGGGSRR</sequence>
<feature type="compositionally biased region" description="Basic and acidic residues" evidence="1">
    <location>
        <begin position="33"/>
        <end position="42"/>
    </location>
</feature>
<dbReference type="STRING" id="77020.A0A0M9VP26"/>
<evidence type="ECO:0000256" key="1">
    <source>
        <dbReference type="SAM" id="MobiDB-lite"/>
    </source>
</evidence>
<dbReference type="RefSeq" id="XP_017991625.1">
    <property type="nucleotide sequence ID" value="XM_018138626.1"/>
</dbReference>
<feature type="compositionally biased region" description="Polar residues" evidence="1">
    <location>
        <begin position="44"/>
        <end position="57"/>
    </location>
</feature>
<evidence type="ECO:0000313" key="3">
    <source>
        <dbReference type="Proteomes" id="UP000037751"/>
    </source>
</evidence>
<feature type="compositionally biased region" description="Basic and acidic residues" evidence="1">
    <location>
        <begin position="117"/>
        <end position="130"/>
    </location>
</feature>
<evidence type="ECO:0000313" key="2">
    <source>
        <dbReference type="EMBL" id="KOS13993.1"/>
    </source>
</evidence>
<dbReference type="AlphaFoldDB" id="A0A0M9VP26"/>
<dbReference type="VEuPathDB" id="FungiDB:Malapachy_4171"/>
<dbReference type="GeneID" id="28730502"/>
<keyword evidence="3" id="KW-1185">Reference proteome</keyword>
<reference evidence="2 3" key="1">
    <citation type="submission" date="2015-07" db="EMBL/GenBank/DDBJ databases">
        <title>Draft Genome Sequence of Malassezia furfur CBS1878 and Malassezia pachydermatis CBS1879.</title>
        <authorList>
            <person name="Triana S."/>
            <person name="Ohm R."/>
            <person name="Gonzalez A."/>
            <person name="DeCock H."/>
            <person name="Restrepo S."/>
            <person name="Celis A."/>
        </authorList>
    </citation>
    <scope>NUCLEOTIDE SEQUENCE [LARGE SCALE GENOMIC DNA]</scope>
    <source>
        <strain evidence="2 3">CBS 1879</strain>
    </source>
</reference>
<organism evidence="2 3">
    <name type="scientific">Malassezia pachydermatis</name>
    <dbReference type="NCBI Taxonomy" id="77020"/>
    <lineage>
        <taxon>Eukaryota</taxon>
        <taxon>Fungi</taxon>
        <taxon>Dikarya</taxon>
        <taxon>Basidiomycota</taxon>
        <taxon>Ustilaginomycotina</taxon>
        <taxon>Malasseziomycetes</taxon>
        <taxon>Malasseziales</taxon>
        <taxon>Malasseziaceae</taxon>
        <taxon>Malassezia</taxon>
    </lineage>
</organism>
<feature type="region of interest" description="Disordered" evidence="1">
    <location>
        <begin position="113"/>
        <end position="204"/>
    </location>
</feature>
<dbReference type="PANTHER" id="PTHR28096:SF1">
    <property type="entry name" value="PROTEIN FAF1"/>
    <property type="match status" value="1"/>
</dbReference>
<name>A0A0M9VP26_9BASI</name>
<accession>A0A0M9VP26</accession>
<feature type="region of interest" description="Disordered" evidence="1">
    <location>
        <begin position="1"/>
        <end position="67"/>
    </location>
</feature>
<dbReference type="InterPro" id="IPR053030">
    <property type="entry name" value="Ribosomal_biogenesis_FAF1-like"/>
</dbReference>
<dbReference type="Proteomes" id="UP000037751">
    <property type="component" value="Unassembled WGS sequence"/>
</dbReference>
<gene>
    <name evidence="2" type="ORF">Malapachy_4171</name>
</gene>
<comment type="caution">
    <text evidence="2">The sequence shown here is derived from an EMBL/GenBank/DDBJ whole genome shotgun (WGS) entry which is preliminary data.</text>
</comment>
<dbReference type="EMBL" id="LGAV01000004">
    <property type="protein sequence ID" value="KOS13993.1"/>
    <property type="molecule type" value="Genomic_DNA"/>
</dbReference>
<dbReference type="GO" id="GO:0005730">
    <property type="term" value="C:nucleolus"/>
    <property type="evidence" value="ECO:0007669"/>
    <property type="project" value="TreeGrafter"/>
</dbReference>
<dbReference type="GO" id="GO:0000462">
    <property type="term" value="P:maturation of SSU-rRNA from tricistronic rRNA transcript (SSU-rRNA, 5.8S rRNA, LSU-rRNA)"/>
    <property type="evidence" value="ECO:0007669"/>
    <property type="project" value="TreeGrafter"/>
</dbReference>